<dbReference type="Gene3D" id="3.30.1490.40">
    <property type="match status" value="1"/>
</dbReference>
<organism evidence="3 4">
    <name type="scientific">Tetradesmus obliquus</name>
    <name type="common">Green alga</name>
    <name type="synonym">Acutodesmus obliquus</name>
    <dbReference type="NCBI Taxonomy" id="3088"/>
    <lineage>
        <taxon>Eukaryota</taxon>
        <taxon>Viridiplantae</taxon>
        <taxon>Chlorophyta</taxon>
        <taxon>core chlorophytes</taxon>
        <taxon>Chlorophyceae</taxon>
        <taxon>CS clade</taxon>
        <taxon>Sphaeropleales</taxon>
        <taxon>Scenedesmaceae</taxon>
        <taxon>Tetradesmus</taxon>
    </lineage>
</organism>
<dbReference type="EMBL" id="CP126217">
    <property type="protein sequence ID" value="WIA19303.1"/>
    <property type="molecule type" value="Genomic_DNA"/>
</dbReference>
<feature type="compositionally biased region" description="Gly residues" evidence="1">
    <location>
        <begin position="192"/>
        <end position="202"/>
    </location>
</feature>
<feature type="domain" description="GYF" evidence="2">
    <location>
        <begin position="22"/>
        <end position="53"/>
    </location>
</feature>
<protein>
    <recommendedName>
        <fullName evidence="2">GYF domain-containing protein</fullName>
    </recommendedName>
</protein>
<keyword evidence="4" id="KW-1185">Reference proteome</keyword>
<reference evidence="3 4" key="1">
    <citation type="submission" date="2023-05" db="EMBL/GenBank/DDBJ databases">
        <title>A 100% complete, gapless, phased diploid assembly of the Scenedesmus obliquus UTEX 3031 genome.</title>
        <authorList>
            <person name="Biondi T.C."/>
            <person name="Hanschen E.R."/>
            <person name="Kwon T."/>
            <person name="Eng W."/>
            <person name="Kruse C.P.S."/>
            <person name="Koehler S.I."/>
            <person name="Kunde Y."/>
            <person name="Gleasner C.D."/>
            <person name="You Mak K.T."/>
            <person name="Polle J."/>
            <person name="Hovde B.T."/>
            <person name="Starkenburg S.R."/>
        </authorList>
    </citation>
    <scope>NUCLEOTIDE SEQUENCE [LARGE SCALE GENOMIC DNA]</scope>
    <source>
        <strain evidence="3 4">DOE0152z</strain>
    </source>
</reference>
<evidence type="ECO:0000313" key="4">
    <source>
        <dbReference type="Proteomes" id="UP001244341"/>
    </source>
</evidence>
<sequence>MASAEARLFTAGLSSADEWPKWYYQDLTGDLQGPFDAQTMIRWYQEHQLPLDLKEGFSGKDADIKWRLILASGDRVGPFSTDQMTDWLLRGAAPKGINKQQAGQSTANPGALQLCGILSADYNAQRLPGMKFFKPLSQLVPAVAAGLAYEAVNKHDLQRGLPKPKWNEAPGPGGSSGPAAAAPPLPGPQPGAKGGQQQGGKAGKAARAASAGSNGKGGAAARRQQQQQQQQVARPRSGSAAGMAAAAAAAGLDGPVPASEKAAFRHPMALRQQQRQQQQEEALSAAAAAASEALGGGPRAQQQQQGRGPSPGGVGMPGGKGFDKGAGQGSGFRSRPNSFTGGSASRGILMAADSMGGAAAAAAAAQQQQLQPGAANAAQMAAMAAAAGQLGPGGLAQLRQQQAAQQVQMQMQGLSVGTPTAAAFLQGAQGMPQAIWMGKQQQGQVPGQAVAGMFAAQQSVLGYQMQAGYAALAHQAAGAGAGEDVLANGQLPRTSSSSGSAPPPQQQQQQGPDGKASRVSSASSQGPYAGYQQPGAAANGSMQAAEQQQQPLTPALMQAAALLFLHMEQQAQQQAQQQPGGSQVRWWVQRSERAYSGPFSGMQMYQSYLQPAPHMRFTDGTLIAAMLGGTGGRDVPPARAFVPLSALLEAATHGYCLLPMPAKDAAQYNGPNGPPLQARHFTSGAVVQLQQVLQAPLQQYYQQQQQGPGQQRQQQLRQSMDGGDLAGKQQQQRKGMMHGASPSPQHGGPAAGVGGMLAAQGMPMLAAQGLPSADPLAVASALFTAGNTPPPMAPVWYLLSPAAEPHAAPKAQGPYEPTDMLAMFKEGRLGPASLVCATHRAAQGQQQASPPTTAFQPLQALLATTSSDMLCHQLSAAAAMGGHMGQVLPAAALMQGGQLGAMGQVPMLIQVPVSVSLSSSSSSSTIWAST</sequence>
<dbReference type="SUPFAM" id="SSF55277">
    <property type="entry name" value="GYF domain"/>
    <property type="match status" value="1"/>
</dbReference>
<dbReference type="InterPro" id="IPR003169">
    <property type="entry name" value="GYF"/>
</dbReference>
<feature type="compositionally biased region" description="Low complexity" evidence="1">
    <location>
        <begin position="203"/>
        <end position="246"/>
    </location>
</feature>
<dbReference type="Pfam" id="PF02213">
    <property type="entry name" value="GYF"/>
    <property type="match status" value="1"/>
</dbReference>
<dbReference type="InterPro" id="IPR035445">
    <property type="entry name" value="GYF-like_dom_sf"/>
</dbReference>
<feature type="region of interest" description="Disordered" evidence="1">
    <location>
        <begin position="486"/>
        <end position="550"/>
    </location>
</feature>
<feature type="compositionally biased region" description="Low complexity" evidence="1">
    <location>
        <begin position="703"/>
        <end position="718"/>
    </location>
</feature>
<name>A0ABY8UCW2_TETOB</name>
<evidence type="ECO:0000259" key="2">
    <source>
        <dbReference type="Pfam" id="PF02213"/>
    </source>
</evidence>
<feature type="region of interest" description="Disordered" evidence="1">
    <location>
        <begin position="703"/>
        <end position="749"/>
    </location>
</feature>
<proteinExistence type="predicted"/>
<evidence type="ECO:0000313" key="3">
    <source>
        <dbReference type="EMBL" id="WIA19303.1"/>
    </source>
</evidence>
<feature type="region of interest" description="Disordered" evidence="1">
    <location>
        <begin position="268"/>
        <end position="340"/>
    </location>
</feature>
<feature type="region of interest" description="Disordered" evidence="1">
    <location>
        <begin position="156"/>
        <end position="246"/>
    </location>
</feature>
<gene>
    <name evidence="3" type="ORF">OEZ85_003937</name>
</gene>
<feature type="compositionally biased region" description="Gly residues" evidence="1">
    <location>
        <begin position="309"/>
        <end position="330"/>
    </location>
</feature>
<feature type="compositionally biased region" description="Low complexity" evidence="1">
    <location>
        <begin position="495"/>
        <end position="512"/>
    </location>
</feature>
<feature type="compositionally biased region" description="Low complexity" evidence="1">
    <location>
        <begin position="269"/>
        <end position="308"/>
    </location>
</feature>
<accession>A0ABY8UCW2</accession>
<evidence type="ECO:0000256" key="1">
    <source>
        <dbReference type="SAM" id="MobiDB-lite"/>
    </source>
</evidence>
<feature type="compositionally biased region" description="Polar residues" evidence="1">
    <location>
        <begin position="540"/>
        <end position="550"/>
    </location>
</feature>
<dbReference type="Proteomes" id="UP001244341">
    <property type="component" value="Chromosome 10b"/>
</dbReference>